<evidence type="ECO:0000256" key="1">
    <source>
        <dbReference type="SAM" id="MobiDB-lite"/>
    </source>
</evidence>
<dbReference type="AlphaFoldDB" id="A0A4Z2IG66"/>
<keyword evidence="2" id="KW-0472">Membrane</keyword>
<keyword evidence="4" id="KW-1185">Reference proteome</keyword>
<evidence type="ECO:0000313" key="3">
    <source>
        <dbReference type="EMBL" id="TNN76771.1"/>
    </source>
</evidence>
<comment type="caution">
    <text evidence="3">The sequence shown here is derived from an EMBL/GenBank/DDBJ whole genome shotgun (WGS) entry which is preliminary data.</text>
</comment>
<sequence length="73" mass="8114">MGTNKRFAQRLSVNPDTKPGRRRNGFIKRSTVKCVCIHHTAATGIIILIAYHFPQLSPLLETGTDTSAAERHL</sequence>
<name>A0A4Z2IG66_9TELE</name>
<dbReference type="EMBL" id="SRLO01000090">
    <property type="protein sequence ID" value="TNN76771.1"/>
    <property type="molecule type" value="Genomic_DNA"/>
</dbReference>
<feature type="transmembrane region" description="Helical" evidence="2">
    <location>
        <begin position="31"/>
        <end position="53"/>
    </location>
</feature>
<feature type="region of interest" description="Disordered" evidence="1">
    <location>
        <begin position="1"/>
        <end position="24"/>
    </location>
</feature>
<evidence type="ECO:0000313" key="4">
    <source>
        <dbReference type="Proteomes" id="UP000314294"/>
    </source>
</evidence>
<protein>
    <submittedName>
        <fullName evidence="3">Uncharacterized protein</fullName>
    </submittedName>
</protein>
<keyword evidence="2" id="KW-0812">Transmembrane</keyword>
<proteinExistence type="predicted"/>
<gene>
    <name evidence="3" type="ORF">EYF80_013020</name>
</gene>
<accession>A0A4Z2IG66</accession>
<keyword evidence="2" id="KW-1133">Transmembrane helix</keyword>
<reference evidence="3 4" key="1">
    <citation type="submission" date="2019-03" db="EMBL/GenBank/DDBJ databases">
        <title>First draft genome of Liparis tanakae, snailfish: a comprehensive survey of snailfish specific genes.</title>
        <authorList>
            <person name="Kim W."/>
            <person name="Song I."/>
            <person name="Jeong J.-H."/>
            <person name="Kim D."/>
            <person name="Kim S."/>
            <person name="Ryu S."/>
            <person name="Song J.Y."/>
            <person name="Lee S.K."/>
        </authorList>
    </citation>
    <scope>NUCLEOTIDE SEQUENCE [LARGE SCALE GENOMIC DNA]</scope>
    <source>
        <tissue evidence="3">Muscle</tissue>
    </source>
</reference>
<dbReference type="Proteomes" id="UP000314294">
    <property type="component" value="Unassembled WGS sequence"/>
</dbReference>
<evidence type="ECO:0000256" key="2">
    <source>
        <dbReference type="SAM" id="Phobius"/>
    </source>
</evidence>
<organism evidence="3 4">
    <name type="scientific">Liparis tanakae</name>
    <name type="common">Tanaka's snailfish</name>
    <dbReference type="NCBI Taxonomy" id="230148"/>
    <lineage>
        <taxon>Eukaryota</taxon>
        <taxon>Metazoa</taxon>
        <taxon>Chordata</taxon>
        <taxon>Craniata</taxon>
        <taxon>Vertebrata</taxon>
        <taxon>Euteleostomi</taxon>
        <taxon>Actinopterygii</taxon>
        <taxon>Neopterygii</taxon>
        <taxon>Teleostei</taxon>
        <taxon>Neoteleostei</taxon>
        <taxon>Acanthomorphata</taxon>
        <taxon>Eupercaria</taxon>
        <taxon>Perciformes</taxon>
        <taxon>Cottioidei</taxon>
        <taxon>Cottales</taxon>
        <taxon>Liparidae</taxon>
        <taxon>Liparis</taxon>
    </lineage>
</organism>